<dbReference type="AlphaFoldDB" id="A0A178D8Z7"/>
<accession>A0A178D8Z7</accession>
<dbReference type="InterPro" id="IPR005025">
    <property type="entry name" value="FMN_Rdtase-like_dom"/>
</dbReference>
<dbReference type="Proteomes" id="UP000185904">
    <property type="component" value="Unassembled WGS sequence"/>
</dbReference>
<evidence type="ECO:0000313" key="4">
    <source>
        <dbReference type="Proteomes" id="UP000185904"/>
    </source>
</evidence>
<evidence type="ECO:0000259" key="2">
    <source>
        <dbReference type="Pfam" id="PF03358"/>
    </source>
</evidence>
<dbReference type="GO" id="GO:0016491">
    <property type="term" value="F:oxidoreductase activity"/>
    <property type="evidence" value="ECO:0007669"/>
    <property type="project" value="InterPro"/>
</dbReference>
<dbReference type="OrthoDB" id="68575at2759"/>
<reference evidence="3 4" key="1">
    <citation type="submission" date="2016-03" db="EMBL/GenBank/DDBJ databases">
        <title>The draft genome sequence of Fonsecaea nubica causative agent of cutaneous subcutaneous infection in human host.</title>
        <authorList>
            <person name="Costa F."/>
            <person name="Sybren D.H."/>
            <person name="Raittz R.T."/>
            <person name="Weiss V.A."/>
            <person name="Leao A.C."/>
            <person name="Gomes R."/>
            <person name="De Souza E.M."/>
            <person name="Pedrosa F.O."/>
            <person name="Steffens M.B."/>
            <person name="Bombassaro A."/>
            <person name="Tadra-Sfeir M.Z."/>
            <person name="Moreno L.F."/>
            <person name="Najafzadeh M.J."/>
            <person name="Felipe M.S."/>
            <person name="Teixeira M."/>
            <person name="Sun J."/>
            <person name="Xi L."/>
            <person name="Castro M.A."/>
            <person name="Vicente V.A."/>
        </authorList>
    </citation>
    <scope>NUCLEOTIDE SEQUENCE [LARGE SCALE GENOMIC DNA]</scope>
    <source>
        <strain evidence="3 4">CBS 269.64</strain>
    </source>
</reference>
<gene>
    <name evidence="3" type="ORF">AYO20_01926</name>
</gene>
<dbReference type="RefSeq" id="XP_022503732.1">
    <property type="nucleotide sequence ID" value="XM_022640232.1"/>
</dbReference>
<proteinExistence type="predicted"/>
<feature type="region of interest" description="Disordered" evidence="1">
    <location>
        <begin position="46"/>
        <end position="65"/>
    </location>
</feature>
<dbReference type="InterPro" id="IPR050712">
    <property type="entry name" value="NAD(P)H-dep_reductase"/>
</dbReference>
<feature type="domain" description="NADPH-dependent FMN reductase-like" evidence="2">
    <location>
        <begin position="136"/>
        <end position="221"/>
    </location>
</feature>
<feature type="compositionally biased region" description="Low complexity" evidence="1">
    <location>
        <begin position="46"/>
        <end position="62"/>
    </location>
</feature>
<organism evidence="3 4">
    <name type="scientific">Fonsecaea nubica</name>
    <dbReference type="NCBI Taxonomy" id="856822"/>
    <lineage>
        <taxon>Eukaryota</taxon>
        <taxon>Fungi</taxon>
        <taxon>Dikarya</taxon>
        <taxon>Ascomycota</taxon>
        <taxon>Pezizomycotina</taxon>
        <taxon>Eurotiomycetes</taxon>
        <taxon>Chaetothyriomycetidae</taxon>
        <taxon>Chaetothyriales</taxon>
        <taxon>Herpotrichiellaceae</taxon>
        <taxon>Fonsecaea</taxon>
    </lineage>
</organism>
<evidence type="ECO:0000313" key="3">
    <source>
        <dbReference type="EMBL" id="OAL38720.1"/>
    </source>
</evidence>
<sequence length="272" mass="30151">MSSSPQPSTNDLLRETLPPPKIGVVICSQRQPRIGDQIGTFIFQSLKQHQQQQQEQASQQTSPDAQRPYELSLIDLADHPLPFFDEPGIPQRITNPQDYTHVEGVIQRGRSIQSSPLVSLLVAIKGLESTLTHVHRDQRPEHTRAWSQLITSYKAFVFVTPQYNWGYPANLKNAIDYLFNEWVGKPAMVVSYGGHGGTQCAGQLKQVLSGVRMKVVQKSVGLAFPGPGREFLVRAAMGEDLGLDAAGEGLWANEVGEVKAVFDELVKMLHDE</sequence>
<dbReference type="SUPFAM" id="SSF52218">
    <property type="entry name" value="Flavoproteins"/>
    <property type="match status" value="1"/>
</dbReference>
<dbReference type="Pfam" id="PF03358">
    <property type="entry name" value="FMN_red"/>
    <property type="match status" value="1"/>
</dbReference>
<name>A0A178D8Z7_9EURO</name>
<comment type="caution">
    <text evidence="3">The sequence shown here is derived from an EMBL/GenBank/DDBJ whole genome shotgun (WGS) entry which is preliminary data.</text>
</comment>
<dbReference type="GO" id="GO:0005829">
    <property type="term" value="C:cytosol"/>
    <property type="evidence" value="ECO:0007669"/>
    <property type="project" value="TreeGrafter"/>
</dbReference>
<dbReference type="GO" id="GO:0010181">
    <property type="term" value="F:FMN binding"/>
    <property type="evidence" value="ECO:0007669"/>
    <property type="project" value="TreeGrafter"/>
</dbReference>
<dbReference type="PANTHER" id="PTHR30543">
    <property type="entry name" value="CHROMATE REDUCTASE"/>
    <property type="match status" value="1"/>
</dbReference>
<dbReference type="EMBL" id="LVCJ01000008">
    <property type="protein sequence ID" value="OAL38720.1"/>
    <property type="molecule type" value="Genomic_DNA"/>
</dbReference>
<evidence type="ECO:0000256" key="1">
    <source>
        <dbReference type="SAM" id="MobiDB-lite"/>
    </source>
</evidence>
<dbReference type="InterPro" id="IPR029039">
    <property type="entry name" value="Flavoprotein-like_sf"/>
</dbReference>
<dbReference type="PANTHER" id="PTHR30543:SF21">
    <property type="entry name" value="NAD(P)H-DEPENDENT FMN REDUCTASE LOT6"/>
    <property type="match status" value="1"/>
</dbReference>
<protein>
    <recommendedName>
        <fullName evidence="2">NADPH-dependent FMN reductase-like domain-containing protein</fullName>
    </recommendedName>
</protein>
<dbReference type="Gene3D" id="3.40.50.360">
    <property type="match status" value="2"/>
</dbReference>
<dbReference type="GeneID" id="34585350"/>
<keyword evidence="4" id="KW-1185">Reference proteome</keyword>